<feature type="domain" description="DEAD-box RNA helicase Q" evidence="14">
    <location>
        <begin position="278"/>
        <end position="306"/>
    </location>
</feature>
<protein>
    <recommendedName>
        <fullName evidence="1">RNA helicase</fullName>
        <ecNumber evidence="1">3.6.4.13</ecNumber>
    </recommendedName>
</protein>
<dbReference type="PANTHER" id="PTHR47958">
    <property type="entry name" value="ATP-DEPENDENT RNA HELICASE DBP3"/>
    <property type="match status" value="1"/>
</dbReference>
<dbReference type="OMA" id="SYAGMQP"/>
<dbReference type="InterPro" id="IPR014014">
    <property type="entry name" value="RNA_helicase_DEAD_Q_motif"/>
</dbReference>
<comment type="catalytic activity">
    <reaction evidence="8">
        <text>ATP + H2O = ADP + phosphate + H(+)</text>
        <dbReference type="Rhea" id="RHEA:13065"/>
        <dbReference type="ChEBI" id="CHEBI:15377"/>
        <dbReference type="ChEBI" id="CHEBI:15378"/>
        <dbReference type="ChEBI" id="CHEBI:30616"/>
        <dbReference type="ChEBI" id="CHEBI:43474"/>
        <dbReference type="ChEBI" id="CHEBI:456216"/>
        <dbReference type="EC" id="3.6.4.13"/>
    </reaction>
</comment>
<evidence type="ECO:0000256" key="2">
    <source>
        <dbReference type="ARBA" id="ARBA00022741"/>
    </source>
</evidence>
<evidence type="ECO:0000256" key="3">
    <source>
        <dbReference type="ARBA" id="ARBA00022801"/>
    </source>
</evidence>
<feature type="compositionally biased region" description="Gly residues" evidence="11">
    <location>
        <begin position="99"/>
        <end position="111"/>
    </location>
</feature>
<dbReference type="CDD" id="cd18051">
    <property type="entry name" value="DEADc_DDX3"/>
    <property type="match status" value="1"/>
</dbReference>
<evidence type="ECO:0000256" key="6">
    <source>
        <dbReference type="ARBA" id="ARBA00022884"/>
    </source>
</evidence>
<dbReference type="GO" id="GO:0005524">
    <property type="term" value="F:ATP binding"/>
    <property type="evidence" value="ECO:0007669"/>
    <property type="project" value="UniProtKB-KW"/>
</dbReference>
<dbReference type="SUPFAM" id="SSF81995">
    <property type="entry name" value="beta-sandwich domain of Sec23/24"/>
    <property type="match status" value="1"/>
</dbReference>
<keyword evidence="3 10" id="KW-0378">Hydrolase</keyword>
<comment type="similarity">
    <text evidence="7">Belongs to the DEAD box helicase family. DDX3/DED1 subfamily.</text>
</comment>
<proteinExistence type="inferred from homology"/>
<feature type="short sequence motif" description="Q motif" evidence="9">
    <location>
        <begin position="278"/>
        <end position="306"/>
    </location>
</feature>
<keyword evidence="6" id="KW-0694">RNA-binding</keyword>
<dbReference type="OrthoDB" id="196131at2759"/>
<evidence type="ECO:0000256" key="1">
    <source>
        <dbReference type="ARBA" id="ARBA00012552"/>
    </source>
</evidence>
<dbReference type="InterPro" id="IPR011545">
    <property type="entry name" value="DEAD/DEAH_box_helicase_dom"/>
</dbReference>
<dbReference type="InterPro" id="IPR001650">
    <property type="entry name" value="Helicase_C-like"/>
</dbReference>
<keyword evidence="5 10" id="KW-0067">ATP-binding</keyword>
<dbReference type="CDD" id="cd18787">
    <property type="entry name" value="SF2_C_DEAD"/>
    <property type="match status" value="1"/>
</dbReference>
<evidence type="ECO:0000256" key="11">
    <source>
        <dbReference type="SAM" id="MobiDB-lite"/>
    </source>
</evidence>
<dbReference type="GO" id="GO:0003724">
    <property type="term" value="F:RNA helicase activity"/>
    <property type="evidence" value="ECO:0007669"/>
    <property type="project" value="UniProtKB-EC"/>
</dbReference>
<dbReference type="InterPro" id="IPR000629">
    <property type="entry name" value="RNA-helicase_DEAD-box_CS"/>
</dbReference>
<evidence type="ECO:0000259" key="13">
    <source>
        <dbReference type="PROSITE" id="PS51194"/>
    </source>
</evidence>
<keyword evidence="16" id="KW-1185">Reference proteome</keyword>
<dbReference type="GO" id="GO:0003723">
    <property type="term" value="F:RNA binding"/>
    <property type="evidence" value="ECO:0007669"/>
    <property type="project" value="UniProtKB-KW"/>
</dbReference>
<dbReference type="InterPro" id="IPR027417">
    <property type="entry name" value="P-loop_NTPase"/>
</dbReference>
<organism evidence="15 16">
    <name type="scientific">Folsomia candida</name>
    <name type="common">Springtail</name>
    <dbReference type="NCBI Taxonomy" id="158441"/>
    <lineage>
        <taxon>Eukaryota</taxon>
        <taxon>Metazoa</taxon>
        <taxon>Ecdysozoa</taxon>
        <taxon>Arthropoda</taxon>
        <taxon>Hexapoda</taxon>
        <taxon>Collembola</taxon>
        <taxon>Entomobryomorpha</taxon>
        <taxon>Isotomoidea</taxon>
        <taxon>Isotomidae</taxon>
        <taxon>Proisotominae</taxon>
        <taxon>Folsomia</taxon>
    </lineage>
</organism>
<name>A0A226ENE2_FOLCA</name>
<dbReference type="GO" id="GO:0031047">
    <property type="term" value="P:regulatory ncRNA-mediated gene silencing"/>
    <property type="evidence" value="ECO:0007669"/>
    <property type="project" value="UniProtKB-ARBA"/>
</dbReference>
<dbReference type="EC" id="3.6.4.13" evidence="1"/>
<sequence>MVLESSQLAGLDLNGQGVGVLHQRYVPPHMRNGSGGGSGEYADFPKGAPEFIQQQQQPPPPQQFQQQPPPQMQQQMYAAAQAYVPRGGSGPPRGANGMSRGGGYVPGGRGGYNNQNGFAANGDGGNQWSNGGSGGGYQGGYSRGGAGGGRGAPRGGGYQNGGGAAPGGGGGWSNGYAAAGNGAAPPVRNNRWNEEGGQSSYRGGGAGVGGGRNFSYAGYNSTKGYTFSGNMEDFKCLLPKDDRIEAELFATGNTGINFDKYEDIPVEATGDACPPHINSFDEIEFSEIVRTNITLARYTHPTPVQKYAIPIVMGGRDVMACAQTGSGKTAAFLVPILNSIFERGPELFSFQPKAYARKSKQFPVALVLAPTRELATQIYVEARKFAYRSRVRPCVVYGGAPIEEQLRDLERGCQILVATPGRLTDMLKRDRVGLDNCRYLVLDEADRMLDMGFEPQIREIVEGNTMPKTGERQTLMFSATFPKEIQMLARDFLDNYIFLAVGRVGSTSENITQKILWVEEHDKRAYLLDLLNASEAFDDKNLTLVFVETKRGVDQLSDYLMSEGFPATSIHGDRSQRDREEALRYFRAGRLPILIATAVAARGLDIPHIKHVINFDLPSDIEEYVHRIGRTGRMGNLGLATSFFNDKNKNLVRDLVELVAETKQEMPTWLEMINNEMRSSFGGGAANRRGGPKRYGGGGFGARDYRQSHGRGGGGGGGGHQPSRGYGGYPPQPAYPMYAPQAGYGGSYNSGSTTDWWDK</sequence>
<dbReference type="PROSITE" id="PS51194">
    <property type="entry name" value="HELICASE_CTER"/>
    <property type="match status" value="1"/>
</dbReference>
<dbReference type="FunFam" id="3.40.50.300:FF:000008">
    <property type="entry name" value="ATP-dependent RNA helicase RhlB"/>
    <property type="match status" value="1"/>
</dbReference>
<dbReference type="PROSITE" id="PS00039">
    <property type="entry name" value="DEAD_ATP_HELICASE"/>
    <property type="match status" value="1"/>
</dbReference>
<evidence type="ECO:0000256" key="8">
    <source>
        <dbReference type="ARBA" id="ARBA00047984"/>
    </source>
</evidence>
<evidence type="ECO:0000256" key="5">
    <source>
        <dbReference type="ARBA" id="ARBA00022840"/>
    </source>
</evidence>
<dbReference type="EMBL" id="LNIX01000002">
    <property type="protein sequence ID" value="OXA59173.1"/>
    <property type="molecule type" value="Genomic_DNA"/>
</dbReference>
<feature type="domain" description="Helicase ATP-binding" evidence="12">
    <location>
        <begin position="309"/>
        <end position="499"/>
    </location>
</feature>
<keyword evidence="2 10" id="KW-0547">Nucleotide-binding</keyword>
<evidence type="ECO:0000259" key="12">
    <source>
        <dbReference type="PROSITE" id="PS51192"/>
    </source>
</evidence>
<dbReference type="Pfam" id="PF00271">
    <property type="entry name" value="Helicase_C"/>
    <property type="match status" value="1"/>
</dbReference>
<feature type="region of interest" description="Disordered" evidence="11">
    <location>
        <begin position="26"/>
        <end position="45"/>
    </location>
</feature>
<dbReference type="AlphaFoldDB" id="A0A226ENE2"/>
<dbReference type="SUPFAM" id="SSF52540">
    <property type="entry name" value="P-loop containing nucleoside triphosphate hydrolases"/>
    <property type="match status" value="1"/>
</dbReference>
<gene>
    <name evidence="15" type="ORF">Fcan01_04561</name>
</gene>
<feature type="domain" description="Helicase C-terminal" evidence="13">
    <location>
        <begin position="510"/>
        <end position="674"/>
    </location>
</feature>
<accession>A0A226ENE2</accession>
<dbReference type="GO" id="GO:0016787">
    <property type="term" value="F:hydrolase activity"/>
    <property type="evidence" value="ECO:0007669"/>
    <property type="project" value="UniProtKB-KW"/>
</dbReference>
<evidence type="ECO:0000256" key="7">
    <source>
        <dbReference type="ARBA" id="ARBA00024358"/>
    </source>
</evidence>
<feature type="compositionally biased region" description="Gly residues" evidence="11">
    <location>
        <begin position="710"/>
        <end position="728"/>
    </location>
</feature>
<feature type="compositionally biased region" description="Pro residues" evidence="11">
    <location>
        <begin position="57"/>
        <end position="71"/>
    </location>
</feature>
<dbReference type="FunFam" id="3.40.50.300:FF:000160">
    <property type="entry name" value="ATP-dependent RNA helicase DDX3X"/>
    <property type="match status" value="1"/>
</dbReference>
<evidence type="ECO:0000256" key="4">
    <source>
        <dbReference type="ARBA" id="ARBA00022806"/>
    </source>
</evidence>
<reference evidence="15 16" key="1">
    <citation type="submission" date="2015-12" db="EMBL/GenBank/DDBJ databases">
        <title>The genome of Folsomia candida.</title>
        <authorList>
            <person name="Faddeeva A."/>
            <person name="Derks M.F."/>
            <person name="Anvar Y."/>
            <person name="Smit S."/>
            <person name="Van Straalen N."/>
            <person name="Roelofs D."/>
        </authorList>
    </citation>
    <scope>NUCLEOTIDE SEQUENCE [LARGE SCALE GENOMIC DNA]</scope>
    <source>
        <strain evidence="15 16">VU population</strain>
        <tissue evidence="15">Whole body</tissue>
    </source>
</reference>
<evidence type="ECO:0000259" key="14">
    <source>
        <dbReference type="PROSITE" id="PS51195"/>
    </source>
</evidence>
<dbReference type="SMART" id="SM00490">
    <property type="entry name" value="HELICc"/>
    <property type="match status" value="1"/>
</dbReference>
<evidence type="ECO:0000256" key="9">
    <source>
        <dbReference type="PROSITE-ProRule" id="PRU00552"/>
    </source>
</evidence>
<dbReference type="PROSITE" id="PS51192">
    <property type="entry name" value="HELICASE_ATP_BIND_1"/>
    <property type="match status" value="1"/>
</dbReference>
<evidence type="ECO:0000256" key="10">
    <source>
        <dbReference type="RuleBase" id="RU000492"/>
    </source>
</evidence>
<dbReference type="PROSITE" id="PS51195">
    <property type="entry name" value="Q_MOTIF"/>
    <property type="match status" value="1"/>
</dbReference>
<keyword evidence="4 10" id="KW-0347">Helicase</keyword>
<dbReference type="SMART" id="SM00487">
    <property type="entry name" value="DEXDc"/>
    <property type="match status" value="1"/>
</dbReference>
<evidence type="ECO:0000313" key="16">
    <source>
        <dbReference type="Proteomes" id="UP000198287"/>
    </source>
</evidence>
<evidence type="ECO:0000313" key="15">
    <source>
        <dbReference type="EMBL" id="OXA59173.1"/>
    </source>
</evidence>
<feature type="region of interest" description="Disordered" evidence="11">
    <location>
        <begin position="682"/>
        <end position="759"/>
    </location>
</feature>
<comment type="caution">
    <text evidence="15">The sequence shown here is derived from an EMBL/GenBank/DDBJ whole genome shotgun (WGS) entry which is preliminary data.</text>
</comment>
<dbReference type="Pfam" id="PF00270">
    <property type="entry name" value="DEAD"/>
    <property type="match status" value="1"/>
</dbReference>
<dbReference type="Gene3D" id="3.40.50.300">
    <property type="entry name" value="P-loop containing nucleotide triphosphate hydrolases"/>
    <property type="match status" value="2"/>
</dbReference>
<feature type="region of interest" description="Disordered" evidence="11">
    <location>
        <begin position="51"/>
        <end position="136"/>
    </location>
</feature>
<dbReference type="STRING" id="158441.A0A226ENE2"/>
<dbReference type="InterPro" id="IPR014001">
    <property type="entry name" value="Helicase_ATP-bd"/>
</dbReference>
<dbReference type="Proteomes" id="UP000198287">
    <property type="component" value="Unassembled WGS sequence"/>
</dbReference>